<evidence type="ECO:0000313" key="5">
    <source>
        <dbReference type="Proteomes" id="UP001365542"/>
    </source>
</evidence>
<dbReference type="GO" id="GO:0018580">
    <property type="term" value="F:nitronate monooxygenase activity"/>
    <property type="evidence" value="ECO:0007669"/>
    <property type="project" value="InterPro"/>
</dbReference>
<evidence type="ECO:0000256" key="2">
    <source>
        <dbReference type="ARBA" id="ARBA00022643"/>
    </source>
</evidence>
<sequence>MSGLANRYNWVKSPLIASAPMRLISGPALAHAVSSAGGFGFLAAGVDVTNLSQDLQTFKSILSTSPVPNYSLDVLPVGVGFILWGADLQHTLQILSQPDTPPPAAAWLFAPSNPSQLKSWAEGIRTATESKTDIWVQVSSVADAIETMAVASPDVLVVQGCDAGGHGRYQSAGLISLLPEVIDAVSAYCDKKDIPVPFFIAAGGISDVRGVGAAVALGAEGAALGTRYLASEEAIIKKGYQDAVIRASDGGVSTVRTDVYDKLRGTANWPEGYGGRGVTNKSYEDAMGGKDFEENTKLYKAAEAMGDAGWEGEEARMTTYAGTGVGLVTKVMGAAQITREVRGEK</sequence>
<evidence type="ECO:0000256" key="3">
    <source>
        <dbReference type="ARBA" id="ARBA00023002"/>
    </source>
</evidence>
<gene>
    <name evidence="4" type="ORF">TWF694_008128</name>
</gene>
<keyword evidence="3" id="KW-0560">Oxidoreductase</keyword>
<evidence type="ECO:0008006" key="6">
    <source>
        <dbReference type="Google" id="ProtNLM"/>
    </source>
</evidence>
<dbReference type="AlphaFoldDB" id="A0AAV9XF86"/>
<reference evidence="4 5" key="1">
    <citation type="submission" date="2019-10" db="EMBL/GenBank/DDBJ databases">
        <authorList>
            <person name="Palmer J.M."/>
        </authorList>
    </citation>
    <scope>NUCLEOTIDE SEQUENCE [LARGE SCALE GENOMIC DNA]</scope>
    <source>
        <strain evidence="4 5">TWF694</strain>
    </source>
</reference>
<dbReference type="CDD" id="cd04730">
    <property type="entry name" value="NPD_like"/>
    <property type="match status" value="1"/>
</dbReference>
<evidence type="ECO:0000256" key="1">
    <source>
        <dbReference type="ARBA" id="ARBA00022630"/>
    </source>
</evidence>
<dbReference type="Proteomes" id="UP001365542">
    <property type="component" value="Unassembled WGS sequence"/>
</dbReference>
<organism evidence="4 5">
    <name type="scientific">Orbilia ellipsospora</name>
    <dbReference type="NCBI Taxonomy" id="2528407"/>
    <lineage>
        <taxon>Eukaryota</taxon>
        <taxon>Fungi</taxon>
        <taxon>Dikarya</taxon>
        <taxon>Ascomycota</taxon>
        <taxon>Pezizomycotina</taxon>
        <taxon>Orbiliomycetes</taxon>
        <taxon>Orbiliales</taxon>
        <taxon>Orbiliaceae</taxon>
        <taxon>Orbilia</taxon>
    </lineage>
</organism>
<dbReference type="PANTHER" id="PTHR32332">
    <property type="entry name" value="2-NITROPROPANE DIOXYGENASE"/>
    <property type="match status" value="1"/>
</dbReference>
<evidence type="ECO:0000313" key="4">
    <source>
        <dbReference type="EMBL" id="KAK6540737.1"/>
    </source>
</evidence>
<keyword evidence="5" id="KW-1185">Reference proteome</keyword>
<proteinExistence type="predicted"/>
<dbReference type="InterPro" id="IPR004136">
    <property type="entry name" value="NMO"/>
</dbReference>
<keyword evidence="2" id="KW-0288">FMN</keyword>
<protein>
    <recommendedName>
        <fullName evidence="6">Nitronate monooxygenase domain-containing protein</fullName>
    </recommendedName>
</protein>
<dbReference type="Pfam" id="PF03060">
    <property type="entry name" value="NMO"/>
    <property type="match status" value="2"/>
</dbReference>
<dbReference type="EMBL" id="JAVHJO010000004">
    <property type="protein sequence ID" value="KAK6540737.1"/>
    <property type="molecule type" value="Genomic_DNA"/>
</dbReference>
<dbReference type="InterPro" id="IPR013785">
    <property type="entry name" value="Aldolase_TIM"/>
</dbReference>
<dbReference type="SUPFAM" id="SSF51412">
    <property type="entry name" value="Inosine monophosphate dehydrogenase (IMPDH)"/>
    <property type="match status" value="1"/>
</dbReference>
<accession>A0AAV9XF86</accession>
<dbReference type="PANTHER" id="PTHR32332:SF34">
    <property type="entry name" value="2-NITROPROPANE DIOXYGENASE FAMILY, PUTATIVE-RELATED"/>
    <property type="match status" value="1"/>
</dbReference>
<name>A0AAV9XF86_9PEZI</name>
<comment type="caution">
    <text evidence="4">The sequence shown here is derived from an EMBL/GenBank/DDBJ whole genome shotgun (WGS) entry which is preliminary data.</text>
</comment>
<keyword evidence="1" id="KW-0285">Flavoprotein</keyword>
<dbReference type="Gene3D" id="3.20.20.70">
    <property type="entry name" value="Aldolase class I"/>
    <property type="match status" value="1"/>
</dbReference>